<dbReference type="EMBL" id="DWXO01000079">
    <property type="protein sequence ID" value="HJB80995.1"/>
    <property type="molecule type" value="Genomic_DNA"/>
</dbReference>
<dbReference type="PANTHER" id="PTHR43823">
    <property type="entry name" value="SPORULATION PROTEIN YKVU"/>
    <property type="match status" value="1"/>
</dbReference>
<keyword evidence="7 10" id="KW-1133">Transmembrane helix</keyword>
<feature type="transmembrane region" description="Helical" evidence="10">
    <location>
        <begin position="283"/>
        <end position="310"/>
    </location>
</feature>
<dbReference type="AlphaFoldDB" id="A0A9D2MNH5"/>
<keyword evidence="5" id="KW-1003">Cell membrane</keyword>
<evidence type="ECO:0000256" key="10">
    <source>
        <dbReference type="SAM" id="Phobius"/>
    </source>
</evidence>
<feature type="transmembrane region" description="Helical" evidence="10">
    <location>
        <begin position="391"/>
        <end position="413"/>
    </location>
</feature>
<dbReference type="GO" id="GO:0015297">
    <property type="term" value="F:antiporter activity"/>
    <property type="evidence" value="ECO:0007669"/>
    <property type="project" value="InterPro"/>
</dbReference>
<evidence type="ECO:0000313" key="11">
    <source>
        <dbReference type="EMBL" id="HJB80995.1"/>
    </source>
</evidence>
<evidence type="ECO:0000256" key="5">
    <source>
        <dbReference type="ARBA" id="ARBA00022475"/>
    </source>
</evidence>
<keyword evidence="9" id="KW-0046">Antibiotic resistance</keyword>
<gene>
    <name evidence="11" type="ORF">H9712_08415</name>
</gene>
<name>A0A9D2MNH5_9FIRM</name>
<dbReference type="InterPro" id="IPR048279">
    <property type="entry name" value="MdtK-like"/>
</dbReference>
<dbReference type="NCBIfam" id="TIGR00797">
    <property type="entry name" value="matE"/>
    <property type="match status" value="1"/>
</dbReference>
<comment type="caution">
    <text evidence="11">The sequence shown here is derived from an EMBL/GenBank/DDBJ whole genome shotgun (WGS) entry which is preliminary data.</text>
</comment>
<feature type="transmembrane region" description="Helical" evidence="10">
    <location>
        <begin position="196"/>
        <end position="217"/>
    </location>
</feature>
<dbReference type="InterPro" id="IPR045070">
    <property type="entry name" value="MATE_MepA-like"/>
</dbReference>
<keyword evidence="6 10" id="KW-0812">Transmembrane</keyword>
<feature type="transmembrane region" description="Helical" evidence="10">
    <location>
        <begin position="361"/>
        <end position="379"/>
    </location>
</feature>
<proteinExistence type="inferred from homology"/>
<dbReference type="Proteomes" id="UP000823921">
    <property type="component" value="Unassembled WGS sequence"/>
</dbReference>
<dbReference type="PIRSF" id="PIRSF006603">
    <property type="entry name" value="DinF"/>
    <property type="match status" value="1"/>
</dbReference>
<evidence type="ECO:0000313" key="12">
    <source>
        <dbReference type="Proteomes" id="UP000823921"/>
    </source>
</evidence>
<feature type="transmembrane region" description="Helical" evidence="10">
    <location>
        <begin position="167"/>
        <end position="190"/>
    </location>
</feature>
<dbReference type="GO" id="GO:0042910">
    <property type="term" value="F:xenobiotic transmembrane transporter activity"/>
    <property type="evidence" value="ECO:0007669"/>
    <property type="project" value="InterPro"/>
</dbReference>
<evidence type="ECO:0000256" key="8">
    <source>
        <dbReference type="ARBA" id="ARBA00023136"/>
    </source>
</evidence>
<dbReference type="GO" id="GO:0046677">
    <property type="term" value="P:response to antibiotic"/>
    <property type="evidence" value="ECO:0007669"/>
    <property type="project" value="UniProtKB-KW"/>
</dbReference>
<dbReference type="InterPro" id="IPR002528">
    <property type="entry name" value="MATE_fam"/>
</dbReference>
<reference evidence="11" key="2">
    <citation type="submission" date="2021-04" db="EMBL/GenBank/DDBJ databases">
        <authorList>
            <person name="Gilroy R."/>
        </authorList>
    </citation>
    <scope>NUCLEOTIDE SEQUENCE</scope>
    <source>
        <strain evidence="11">CHK192-8294</strain>
    </source>
</reference>
<dbReference type="GO" id="GO:0005886">
    <property type="term" value="C:plasma membrane"/>
    <property type="evidence" value="ECO:0007669"/>
    <property type="project" value="UniProtKB-SubCell"/>
</dbReference>
<reference evidence="11" key="1">
    <citation type="journal article" date="2021" name="PeerJ">
        <title>Extensive microbial diversity within the chicken gut microbiome revealed by metagenomics and culture.</title>
        <authorList>
            <person name="Gilroy R."/>
            <person name="Ravi A."/>
            <person name="Getino M."/>
            <person name="Pursley I."/>
            <person name="Horton D.L."/>
            <person name="Alikhan N.F."/>
            <person name="Baker D."/>
            <person name="Gharbi K."/>
            <person name="Hall N."/>
            <person name="Watson M."/>
            <person name="Adriaenssens E.M."/>
            <person name="Foster-Nyarko E."/>
            <person name="Jarju S."/>
            <person name="Secka A."/>
            <person name="Antonio M."/>
            <person name="Oren A."/>
            <person name="Chaudhuri R.R."/>
            <person name="La Ragione R."/>
            <person name="Hildebrand F."/>
            <person name="Pallen M.J."/>
        </authorList>
    </citation>
    <scope>NUCLEOTIDE SEQUENCE</scope>
    <source>
        <strain evidence="11">CHK192-8294</strain>
    </source>
</reference>
<evidence type="ECO:0000256" key="4">
    <source>
        <dbReference type="ARBA" id="ARBA00022448"/>
    </source>
</evidence>
<comment type="subcellular location">
    <subcellularLocation>
        <location evidence="1">Cell membrane</location>
        <topology evidence="1">Multi-pass membrane protein</topology>
    </subcellularLocation>
</comment>
<evidence type="ECO:0000256" key="9">
    <source>
        <dbReference type="ARBA" id="ARBA00023251"/>
    </source>
</evidence>
<evidence type="ECO:0000256" key="2">
    <source>
        <dbReference type="ARBA" id="ARBA00008417"/>
    </source>
</evidence>
<comment type="similarity">
    <text evidence="2">Belongs to the multi antimicrobial extrusion (MATE) (TC 2.A.66.1) family. MepA subfamily.</text>
</comment>
<accession>A0A9D2MNH5</accession>
<feature type="transmembrane region" description="Helical" evidence="10">
    <location>
        <begin position="322"/>
        <end position="341"/>
    </location>
</feature>
<feature type="transmembrane region" description="Helical" evidence="10">
    <location>
        <begin position="12"/>
        <end position="35"/>
    </location>
</feature>
<dbReference type="PANTHER" id="PTHR43823:SF3">
    <property type="entry name" value="MULTIDRUG EXPORT PROTEIN MEPA"/>
    <property type="match status" value="1"/>
</dbReference>
<dbReference type="Pfam" id="PF01554">
    <property type="entry name" value="MatE"/>
    <property type="match status" value="2"/>
</dbReference>
<dbReference type="CDD" id="cd13143">
    <property type="entry name" value="MATE_MepA_like"/>
    <property type="match status" value="1"/>
</dbReference>
<feature type="transmembrane region" description="Helical" evidence="10">
    <location>
        <begin position="425"/>
        <end position="442"/>
    </location>
</feature>
<dbReference type="InterPro" id="IPR051327">
    <property type="entry name" value="MATE_MepA_subfamily"/>
</dbReference>
<evidence type="ECO:0000256" key="1">
    <source>
        <dbReference type="ARBA" id="ARBA00004651"/>
    </source>
</evidence>
<sequence>MKRTNDLGHDPVFRLVCKLAIPTMLAQLVSVLYSIVDRIYIGNIPQIGDLALAGVGVCGPIVTLLSSFASLVGLGGSPILAMRMGEGNRKEASRVLSNSFFMLLVLSVGLTGLFLLLKGQLLQWFGASPATFGYADTYLTIYTAGTFFALMATGMNSFLIAQGYSGLGMATVMLGAILNIVLDPIFIFVFEMDVAGAALATVISQMASCAFVLCSLLRKKMPVPLRWGGFDRKIMMRIVTFGLSPFLIIATDSVLLIVLNTVLQHYGGPELGDKLVTCATIVQSYLLLITMPMGGLTLGTQPVISFNYGAGNAARIKRAMKSIVGLCLAFCGLMTVVTYTLSPVFVRLFTQSPELIDRSVGYIKVFTAMILPLAVQYPLVDETTALGHVRLALFCSLFRKTVFLACLLLLPALVSAEATFLSEPIADAVAATVTTILFLHFFPRILAERSGSPAAQ</sequence>
<keyword evidence="4" id="KW-0813">Transport</keyword>
<feature type="transmembrane region" description="Helical" evidence="10">
    <location>
        <begin position="95"/>
        <end position="117"/>
    </location>
</feature>
<keyword evidence="8 10" id="KW-0472">Membrane</keyword>
<feature type="transmembrane region" description="Helical" evidence="10">
    <location>
        <begin position="238"/>
        <end position="263"/>
    </location>
</feature>
<evidence type="ECO:0000256" key="7">
    <source>
        <dbReference type="ARBA" id="ARBA00022989"/>
    </source>
</evidence>
<feature type="transmembrane region" description="Helical" evidence="10">
    <location>
        <begin position="50"/>
        <end position="74"/>
    </location>
</feature>
<evidence type="ECO:0000256" key="6">
    <source>
        <dbReference type="ARBA" id="ARBA00022692"/>
    </source>
</evidence>
<feature type="transmembrane region" description="Helical" evidence="10">
    <location>
        <begin position="137"/>
        <end position="160"/>
    </location>
</feature>
<organism evidence="11 12">
    <name type="scientific">Candidatus Flavonifractor intestinigallinarum</name>
    <dbReference type="NCBI Taxonomy" id="2838586"/>
    <lineage>
        <taxon>Bacteria</taxon>
        <taxon>Bacillati</taxon>
        <taxon>Bacillota</taxon>
        <taxon>Clostridia</taxon>
        <taxon>Eubacteriales</taxon>
        <taxon>Oscillospiraceae</taxon>
        <taxon>Flavonifractor</taxon>
    </lineage>
</organism>
<evidence type="ECO:0000256" key="3">
    <source>
        <dbReference type="ARBA" id="ARBA00022106"/>
    </source>
</evidence>
<protein>
    <recommendedName>
        <fullName evidence="3">Multidrug export protein MepA</fullName>
    </recommendedName>
</protein>